<reference evidence="7" key="1">
    <citation type="submission" date="2017-09" db="EMBL/GenBank/DDBJ databases">
        <title>Depth-based differentiation of microbial function through sediment-hosted aquifers and enrichment of novel symbionts in the deep terrestrial subsurface.</title>
        <authorList>
            <person name="Probst A.J."/>
            <person name="Ladd B."/>
            <person name="Jarett J.K."/>
            <person name="Geller-Mcgrath D.E."/>
            <person name="Sieber C.M.K."/>
            <person name="Emerson J.B."/>
            <person name="Anantharaman K."/>
            <person name="Thomas B.C."/>
            <person name="Malmstrom R."/>
            <person name="Stieglmeier M."/>
            <person name="Klingl A."/>
            <person name="Woyke T."/>
            <person name="Ryan C.M."/>
            <person name="Banfield J.F."/>
        </authorList>
    </citation>
    <scope>NUCLEOTIDE SEQUENCE [LARGE SCALE GENOMIC DNA]</scope>
</reference>
<evidence type="ECO:0000256" key="1">
    <source>
        <dbReference type="ARBA" id="ARBA00002986"/>
    </source>
</evidence>
<protein>
    <submittedName>
        <fullName evidence="6">Peptide chain release factor 1</fullName>
    </submittedName>
</protein>
<keyword evidence="4" id="KW-0648">Protein biosynthesis</keyword>
<evidence type="ECO:0000259" key="5">
    <source>
        <dbReference type="SMART" id="SM00937"/>
    </source>
</evidence>
<dbReference type="EMBL" id="PETL01000195">
    <property type="protein sequence ID" value="PIV64087.1"/>
    <property type="molecule type" value="Genomic_DNA"/>
</dbReference>
<comment type="caution">
    <text evidence="6">The sequence shown here is derived from an EMBL/GenBank/DDBJ whole genome shotgun (WGS) entry which is preliminary data.</text>
</comment>
<evidence type="ECO:0000313" key="7">
    <source>
        <dbReference type="Proteomes" id="UP000228886"/>
    </source>
</evidence>
<evidence type="ECO:0000256" key="2">
    <source>
        <dbReference type="ARBA" id="ARBA00010835"/>
    </source>
</evidence>
<keyword evidence="3" id="KW-0488">Methylation</keyword>
<organism evidence="6 7">
    <name type="scientific">bacterium (Candidatus Ratteibacteria) CG01_land_8_20_14_3_00_40_19</name>
    <dbReference type="NCBI Taxonomy" id="2014290"/>
    <lineage>
        <taxon>Bacteria</taxon>
        <taxon>Candidatus Ratteibacteria</taxon>
    </lineage>
</organism>
<dbReference type="Gene3D" id="3.30.70.1660">
    <property type="match status" value="1"/>
</dbReference>
<comment type="function">
    <text evidence="1">Peptide chain release factor 1 directs the termination of translation in response to the peptide chain termination codons UAG and UAA.</text>
</comment>
<dbReference type="InterPro" id="IPR005139">
    <property type="entry name" value="PCRF"/>
</dbReference>
<evidence type="ECO:0000256" key="3">
    <source>
        <dbReference type="ARBA" id="ARBA00022481"/>
    </source>
</evidence>
<name>A0A2M7E8L5_9BACT</name>
<dbReference type="FunFam" id="3.30.160.20:FF:000004">
    <property type="entry name" value="Peptide chain release factor 1"/>
    <property type="match status" value="1"/>
</dbReference>
<dbReference type="GO" id="GO:0005737">
    <property type="term" value="C:cytoplasm"/>
    <property type="evidence" value="ECO:0007669"/>
    <property type="project" value="UniProtKB-ARBA"/>
</dbReference>
<dbReference type="InterPro" id="IPR000352">
    <property type="entry name" value="Pep_chain_release_fac_I"/>
</dbReference>
<dbReference type="PANTHER" id="PTHR43804:SF7">
    <property type="entry name" value="LD18447P"/>
    <property type="match status" value="1"/>
</dbReference>
<dbReference type="Pfam" id="PF00472">
    <property type="entry name" value="RF-1"/>
    <property type="match status" value="1"/>
</dbReference>
<comment type="similarity">
    <text evidence="2">Belongs to the prokaryotic/mitochondrial release factor family.</text>
</comment>
<dbReference type="Gene3D" id="3.30.160.20">
    <property type="match status" value="1"/>
</dbReference>
<dbReference type="PANTHER" id="PTHR43804">
    <property type="entry name" value="LD18447P"/>
    <property type="match status" value="1"/>
</dbReference>
<dbReference type="SUPFAM" id="SSF75620">
    <property type="entry name" value="Release factor"/>
    <property type="match status" value="1"/>
</dbReference>
<gene>
    <name evidence="6" type="ORF">COS11_04030</name>
</gene>
<dbReference type="Pfam" id="PF03462">
    <property type="entry name" value="PCRF"/>
    <property type="match status" value="1"/>
</dbReference>
<dbReference type="InterPro" id="IPR050057">
    <property type="entry name" value="Prokaryotic/Mito_RF"/>
</dbReference>
<evidence type="ECO:0000256" key="4">
    <source>
        <dbReference type="ARBA" id="ARBA00022917"/>
    </source>
</evidence>
<accession>A0A2M7E8L5</accession>
<evidence type="ECO:0000313" key="6">
    <source>
        <dbReference type="EMBL" id="PIV64087.1"/>
    </source>
</evidence>
<dbReference type="InterPro" id="IPR045853">
    <property type="entry name" value="Pep_chain_release_fac_I_sf"/>
</dbReference>
<sequence>MEKLNNGDTRNAIIEIRAGVGGEEAAFFGKDLFLMYAKYSEKKGYKLEVFDTSFSAKGGFKEIIFLIKGKAAYRQFRYEAGIHRVQRIPKTENRGRIHTSAATVAVFPEIEEEELKINPGDIRIDTFCSSGHGGQSVNTTYSAVRITHLPTGIVASCQNERSQFQNKLRALAVLRTRLHAKKEEEEKLKVSQERKSQIGQGDRSGKIRTYNFAQNRLTDHRINLSLHKLDRILAGDLESLIETLKKKLEGR</sequence>
<dbReference type="SMART" id="SM00937">
    <property type="entry name" value="PCRF"/>
    <property type="match status" value="1"/>
</dbReference>
<dbReference type="Proteomes" id="UP000228886">
    <property type="component" value="Unassembled WGS sequence"/>
</dbReference>
<feature type="domain" description="Peptide chain release factor" evidence="5">
    <location>
        <begin position="2"/>
        <end position="79"/>
    </location>
</feature>
<dbReference type="FunFam" id="3.30.70.1660:FF:000002">
    <property type="entry name" value="Peptide chain release factor 1"/>
    <property type="match status" value="1"/>
</dbReference>
<proteinExistence type="inferred from homology"/>
<dbReference type="AlphaFoldDB" id="A0A2M7E8L5"/>
<dbReference type="GO" id="GO:0003747">
    <property type="term" value="F:translation release factor activity"/>
    <property type="evidence" value="ECO:0007669"/>
    <property type="project" value="InterPro"/>
</dbReference>